<reference evidence="4" key="2">
    <citation type="submission" date="2024-04" db="EMBL/GenBank/DDBJ databases">
        <authorList>
            <person name="Chen Y."/>
            <person name="Shah S."/>
            <person name="Dougan E. K."/>
            <person name="Thang M."/>
            <person name="Chan C."/>
        </authorList>
    </citation>
    <scope>NUCLEOTIDE SEQUENCE [LARGE SCALE GENOMIC DNA]</scope>
</reference>
<dbReference type="PANTHER" id="PTHR11200">
    <property type="entry name" value="INOSITOL 5-PHOSPHATASE"/>
    <property type="match status" value="1"/>
</dbReference>
<dbReference type="PANTHER" id="PTHR11200:SF300">
    <property type="entry name" value="TYPE II INOSITOL 1,4,5-TRISPHOSPHATE 5-PHOSPHATASE"/>
    <property type="match status" value="1"/>
</dbReference>
<feature type="domain" description="Inositol polyphosphate-related phosphatase" evidence="2">
    <location>
        <begin position="46"/>
        <end position="90"/>
    </location>
</feature>
<dbReference type="OrthoDB" id="410499at2759"/>
<dbReference type="EMBL" id="CAMXCT030006715">
    <property type="protein sequence ID" value="CAL4806115.1"/>
    <property type="molecule type" value="Genomic_DNA"/>
</dbReference>
<keyword evidence="1" id="KW-0732">Signal</keyword>
<dbReference type="EMBL" id="CAMXCT010006715">
    <property type="protein sequence ID" value="CAI4018803.1"/>
    <property type="molecule type" value="Genomic_DNA"/>
</dbReference>
<evidence type="ECO:0000313" key="6">
    <source>
        <dbReference type="Proteomes" id="UP001152797"/>
    </source>
</evidence>
<evidence type="ECO:0000313" key="3">
    <source>
        <dbReference type="EMBL" id="CAI4018803.1"/>
    </source>
</evidence>
<protein>
    <submittedName>
        <fullName evidence="5">Type I inositol polyphosphate 5-phosphatase 5 (At5PTase5) (Protein BRISTLED 1) (Protein DEFORMED ROO T HAIRS 4)</fullName>
    </submittedName>
</protein>
<evidence type="ECO:0000313" key="4">
    <source>
        <dbReference type="EMBL" id="CAL1172178.1"/>
    </source>
</evidence>
<feature type="signal peptide" evidence="1">
    <location>
        <begin position="1"/>
        <end position="21"/>
    </location>
</feature>
<keyword evidence="6" id="KW-1185">Reference proteome</keyword>
<accession>A0A9P1M4H2</accession>
<dbReference type="Gene3D" id="3.60.10.10">
    <property type="entry name" value="Endonuclease/exonuclease/phosphatase"/>
    <property type="match status" value="1"/>
</dbReference>
<reference evidence="3" key="1">
    <citation type="submission" date="2022-10" db="EMBL/GenBank/DDBJ databases">
        <authorList>
            <person name="Chen Y."/>
            <person name="Dougan E. K."/>
            <person name="Chan C."/>
            <person name="Rhodes N."/>
            <person name="Thang M."/>
        </authorList>
    </citation>
    <scope>NUCLEOTIDE SEQUENCE</scope>
</reference>
<feature type="chain" id="PRO_5043273276" evidence="1">
    <location>
        <begin position="22"/>
        <end position="99"/>
    </location>
</feature>
<evidence type="ECO:0000259" key="2">
    <source>
        <dbReference type="Pfam" id="PF22669"/>
    </source>
</evidence>
<name>A0A9P1M4H2_9DINO</name>
<proteinExistence type="predicted"/>
<dbReference type="Pfam" id="PF22669">
    <property type="entry name" value="Exo_endo_phos2"/>
    <property type="match status" value="1"/>
</dbReference>
<dbReference type="Proteomes" id="UP001152797">
    <property type="component" value="Unassembled WGS sequence"/>
</dbReference>
<dbReference type="GO" id="GO:0046856">
    <property type="term" value="P:phosphatidylinositol dephosphorylation"/>
    <property type="evidence" value="ECO:0007669"/>
    <property type="project" value="InterPro"/>
</dbReference>
<dbReference type="InterPro" id="IPR000300">
    <property type="entry name" value="IPPc"/>
</dbReference>
<dbReference type="GO" id="GO:0004439">
    <property type="term" value="F:phosphatidylinositol-4,5-bisphosphate 5-phosphatase activity"/>
    <property type="evidence" value="ECO:0007669"/>
    <property type="project" value="TreeGrafter"/>
</dbReference>
<dbReference type="AlphaFoldDB" id="A0A9P1M4H2"/>
<sequence length="99" mass="11025">MTWAVSALSVGCMVAVKLLRAASSCFKYKRVKASESDVSKGIPRFDCDQPRMPGWCDRILWRRAADVEVKVLDYVAIESADYSDHRPVCAVLEVGRLSS</sequence>
<dbReference type="SUPFAM" id="SSF56219">
    <property type="entry name" value="DNase I-like"/>
    <property type="match status" value="1"/>
</dbReference>
<dbReference type="InterPro" id="IPR036691">
    <property type="entry name" value="Endo/exonu/phosph_ase_sf"/>
</dbReference>
<evidence type="ECO:0000256" key="1">
    <source>
        <dbReference type="SAM" id="SignalP"/>
    </source>
</evidence>
<comment type="caution">
    <text evidence="3">The sequence shown here is derived from an EMBL/GenBank/DDBJ whole genome shotgun (WGS) entry which is preliminary data.</text>
</comment>
<dbReference type="InterPro" id="IPR046985">
    <property type="entry name" value="IP5"/>
</dbReference>
<dbReference type="EMBL" id="CAMXCT020006715">
    <property type="protein sequence ID" value="CAL1172178.1"/>
    <property type="molecule type" value="Genomic_DNA"/>
</dbReference>
<gene>
    <name evidence="3" type="ORF">C1SCF055_LOCUS43342</name>
</gene>
<evidence type="ECO:0000313" key="5">
    <source>
        <dbReference type="EMBL" id="CAL4806115.1"/>
    </source>
</evidence>
<organism evidence="3">
    <name type="scientific">Cladocopium goreaui</name>
    <dbReference type="NCBI Taxonomy" id="2562237"/>
    <lineage>
        <taxon>Eukaryota</taxon>
        <taxon>Sar</taxon>
        <taxon>Alveolata</taxon>
        <taxon>Dinophyceae</taxon>
        <taxon>Suessiales</taxon>
        <taxon>Symbiodiniaceae</taxon>
        <taxon>Cladocopium</taxon>
    </lineage>
</organism>